<evidence type="ECO:0000313" key="2">
    <source>
        <dbReference type="EMBL" id="KAK8935302.1"/>
    </source>
</evidence>
<organism evidence="2 3">
    <name type="scientific">Platanthera zijinensis</name>
    <dbReference type="NCBI Taxonomy" id="2320716"/>
    <lineage>
        <taxon>Eukaryota</taxon>
        <taxon>Viridiplantae</taxon>
        <taxon>Streptophyta</taxon>
        <taxon>Embryophyta</taxon>
        <taxon>Tracheophyta</taxon>
        <taxon>Spermatophyta</taxon>
        <taxon>Magnoliopsida</taxon>
        <taxon>Liliopsida</taxon>
        <taxon>Asparagales</taxon>
        <taxon>Orchidaceae</taxon>
        <taxon>Orchidoideae</taxon>
        <taxon>Orchideae</taxon>
        <taxon>Orchidinae</taxon>
        <taxon>Platanthera</taxon>
    </lineage>
</organism>
<feature type="region of interest" description="Disordered" evidence="1">
    <location>
        <begin position="1"/>
        <end position="37"/>
    </location>
</feature>
<dbReference type="Proteomes" id="UP001418222">
    <property type="component" value="Unassembled WGS sequence"/>
</dbReference>
<evidence type="ECO:0000256" key="1">
    <source>
        <dbReference type="SAM" id="MobiDB-lite"/>
    </source>
</evidence>
<feature type="compositionally biased region" description="Basic and acidic residues" evidence="1">
    <location>
        <begin position="136"/>
        <end position="146"/>
    </location>
</feature>
<sequence length="146" mass="16844">MSEDRSRSPPPARRFRGERNTYRDAPYSRDRSGYRCPEPNNKAEWELNHMGSAPMGPAGPRVLVSLSQPSLASSKLFRGKNRKMTYTIRSGGKRRKIAWKHLQESKMRKIIGRSLGTMSKSRGNHKWEKRPKATFKRTEDADIDKI</sequence>
<feature type="region of interest" description="Disordered" evidence="1">
    <location>
        <begin position="112"/>
        <end position="146"/>
    </location>
</feature>
<dbReference type="EMBL" id="JBBWWQ010000011">
    <property type="protein sequence ID" value="KAK8935302.1"/>
    <property type="molecule type" value="Genomic_DNA"/>
</dbReference>
<name>A0AAP0BBP6_9ASPA</name>
<keyword evidence="3" id="KW-1185">Reference proteome</keyword>
<comment type="caution">
    <text evidence="2">The sequence shown here is derived from an EMBL/GenBank/DDBJ whole genome shotgun (WGS) entry which is preliminary data.</text>
</comment>
<evidence type="ECO:0000313" key="3">
    <source>
        <dbReference type="Proteomes" id="UP001418222"/>
    </source>
</evidence>
<proteinExistence type="predicted"/>
<accession>A0AAP0BBP6</accession>
<dbReference type="AlphaFoldDB" id="A0AAP0BBP6"/>
<reference evidence="2 3" key="1">
    <citation type="journal article" date="2022" name="Nat. Plants">
        <title>Genomes of leafy and leafless Platanthera orchids illuminate the evolution of mycoheterotrophy.</title>
        <authorList>
            <person name="Li M.H."/>
            <person name="Liu K.W."/>
            <person name="Li Z."/>
            <person name="Lu H.C."/>
            <person name="Ye Q.L."/>
            <person name="Zhang D."/>
            <person name="Wang J.Y."/>
            <person name="Li Y.F."/>
            <person name="Zhong Z.M."/>
            <person name="Liu X."/>
            <person name="Yu X."/>
            <person name="Liu D.K."/>
            <person name="Tu X.D."/>
            <person name="Liu B."/>
            <person name="Hao Y."/>
            <person name="Liao X.Y."/>
            <person name="Jiang Y.T."/>
            <person name="Sun W.H."/>
            <person name="Chen J."/>
            <person name="Chen Y.Q."/>
            <person name="Ai Y."/>
            <person name="Zhai J.W."/>
            <person name="Wu S.S."/>
            <person name="Zhou Z."/>
            <person name="Hsiao Y.Y."/>
            <person name="Wu W.L."/>
            <person name="Chen Y.Y."/>
            <person name="Lin Y.F."/>
            <person name="Hsu J.L."/>
            <person name="Li C.Y."/>
            <person name="Wang Z.W."/>
            <person name="Zhao X."/>
            <person name="Zhong W.Y."/>
            <person name="Ma X.K."/>
            <person name="Ma L."/>
            <person name="Huang J."/>
            <person name="Chen G.Z."/>
            <person name="Huang M.Z."/>
            <person name="Huang L."/>
            <person name="Peng D.H."/>
            <person name="Luo Y.B."/>
            <person name="Zou S.Q."/>
            <person name="Chen S.P."/>
            <person name="Lan S."/>
            <person name="Tsai W.C."/>
            <person name="Van de Peer Y."/>
            <person name="Liu Z.J."/>
        </authorList>
    </citation>
    <scope>NUCLEOTIDE SEQUENCE [LARGE SCALE GENOMIC DNA]</scope>
    <source>
        <strain evidence="2">Lor287</strain>
    </source>
</reference>
<feature type="compositionally biased region" description="Basic and acidic residues" evidence="1">
    <location>
        <begin position="15"/>
        <end position="33"/>
    </location>
</feature>
<feature type="compositionally biased region" description="Basic residues" evidence="1">
    <location>
        <begin position="122"/>
        <end position="135"/>
    </location>
</feature>
<gene>
    <name evidence="2" type="ORF">KSP39_PZI013365</name>
</gene>
<protein>
    <submittedName>
        <fullName evidence="2">Uncharacterized protein</fullName>
    </submittedName>
</protein>